<evidence type="ECO:0000313" key="3">
    <source>
        <dbReference type="Proteomes" id="UP000256304"/>
    </source>
</evidence>
<name>A0A3D9PXW1_9BACL</name>
<dbReference type="EMBL" id="QTTN01000072">
    <property type="protein sequence ID" value="REE55359.1"/>
    <property type="molecule type" value="Genomic_DNA"/>
</dbReference>
<keyword evidence="3" id="KW-1185">Reference proteome</keyword>
<dbReference type="AlphaFoldDB" id="A0A3D9PXW1"/>
<protein>
    <submittedName>
        <fullName evidence="2">Uncharacterized protein</fullName>
    </submittedName>
</protein>
<comment type="caution">
    <text evidence="2">The sequence shown here is derived from an EMBL/GenBank/DDBJ whole genome shotgun (WGS) entry which is preliminary data.</text>
</comment>
<dbReference type="RefSeq" id="WP_116192831.1">
    <property type="nucleotide sequence ID" value="NZ_QTTN01000072.1"/>
</dbReference>
<keyword evidence="1" id="KW-1133">Transmembrane helix</keyword>
<dbReference type="Proteomes" id="UP000256304">
    <property type="component" value="Unassembled WGS sequence"/>
</dbReference>
<accession>A0A3D9PXW1</accession>
<feature type="transmembrane region" description="Helical" evidence="1">
    <location>
        <begin position="20"/>
        <end position="41"/>
    </location>
</feature>
<reference evidence="2 3" key="1">
    <citation type="submission" date="2018-08" db="EMBL/GenBank/DDBJ databases">
        <title>Genomic Encyclopedia of Type Strains, Phase III (KMG-III): the genomes of soil and plant-associated and newly described type strains.</title>
        <authorList>
            <person name="Whitman W."/>
        </authorList>
    </citation>
    <scope>NUCLEOTIDE SEQUENCE [LARGE SCALE GENOMIC DNA]</scope>
    <source>
        <strain evidence="2 3">CGMCC 1.10966</strain>
    </source>
</reference>
<gene>
    <name evidence="2" type="ORF">A8990_17211</name>
</gene>
<evidence type="ECO:0000256" key="1">
    <source>
        <dbReference type="SAM" id="Phobius"/>
    </source>
</evidence>
<evidence type="ECO:0000313" key="2">
    <source>
        <dbReference type="EMBL" id="REE55359.1"/>
    </source>
</evidence>
<keyword evidence="1" id="KW-0812">Transmembrane</keyword>
<sequence>MATKSAAGQKTEREGNSLFLTMKIAAWVAAIVGVILCLSHINDFNDHNRSLMSGVGFLVGSVFIYTIGTAINLVHKRKMESE</sequence>
<feature type="transmembrane region" description="Helical" evidence="1">
    <location>
        <begin position="53"/>
        <end position="74"/>
    </location>
</feature>
<keyword evidence="1" id="KW-0472">Membrane</keyword>
<proteinExistence type="predicted"/>
<organism evidence="2 3">
    <name type="scientific">Paenibacillus taihuensis</name>
    <dbReference type="NCBI Taxonomy" id="1156355"/>
    <lineage>
        <taxon>Bacteria</taxon>
        <taxon>Bacillati</taxon>
        <taxon>Bacillota</taxon>
        <taxon>Bacilli</taxon>
        <taxon>Bacillales</taxon>
        <taxon>Paenibacillaceae</taxon>
        <taxon>Paenibacillus</taxon>
    </lineage>
</organism>
<dbReference type="OrthoDB" id="2679261at2"/>